<reference evidence="3" key="4">
    <citation type="journal article" date="2015" name="G3 (Bethesda)">
        <title>Genome sequences of three phytopathogenic species of the Magnaporthaceae family of fungi.</title>
        <authorList>
            <person name="Okagaki L.H."/>
            <person name="Nunes C.C."/>
            <person name="Sailsbery J."/>
            <person name="Clay B."/>
            <person name="Brown D."/>
            <person name="John T."/>
            <person name="Oh Y."/>
            <person name="Young N."/>
            <person name="Fitzgerald M."/>
            <person name="Haas B.J."/>
            <person name="Zeng Q."/>
            <person name="Young S."/>
            <person name="Adiconis X."/>
            <person name="Fan L."/>
            <person name="Levin J.Z."/>
            <person name="Mitchell T.K."/>
            <person name="Okubara P.A."/>
            <person name="Farman M.L."/>
            <person name="Kohn L.M."/>
            <person name="Birren B."/>
            <person name="Ma L.-J."/>
            <person name="Dean R.A."/>
        </authorList>
    </citation>
    <scope>NUCLEOTIDE SEQUENCE</scope>
    <source>
        <strain evidence="3">ATCC 64411 / 73-15</strain>
    </source>
</reference>
<reference evidence="2" key="3">
    <citation type="submission" date="2011-03" db="EMBL/GenBank/DDBJ databases">
        <title>Annotation of Magnaporthe poae ATCC 64411.</title>
        <authorList>
            <person name="Ma L.-J."/>
            <person name="Dead R."/>
            <person name="Young S.K."/>
            <person name="Zeng Q."/>
            <person name="Gargeya S."/>
            <person name="Fitzgerald M."/>
            <person name="Haas B."/>
            <person name="Abouelleil A."/>
            <person name="Alvarado L."/>
            <person name="Arachchi H.M."/>
            <person name="Berlin A."/>
            <person name="Brown A."/>
            <person name="Chapman S.B."/>
            <person name="Chen Z."/>
            <person name="Dunbar C."/>
            <person name="Freedman E."/>
            <person name="Gearin G."/>
            <person name="Gellesch M."/>
            <person name="Goldberg J."/>
            <person name="Griggs A."/>
            <person name="Gujja S."/>
            <person name="Heiman D."/>
            <person name="Howarth C."/>
            <person name="Larson L."/>
            <person name="Lui A."/>
            <person name="MacDonald P.J.P."/>
            <person name="Mehta T."/>
            <person name="Montmayeur A."/>
            <person name="Murphy C."/>
            <person name="Neiman D."/>
            <person name="Pearson M."/>
            <person name="Priest M."/>
            <person name="Roberts A."/>
            <person name="Saif S."/>
            <person name="Shea T."/>
            <person name="Shenoy N."/>
            <person name="Sisk P."/>
            <person name="Stolte C."/>
            <person name="Sykes S."/>
            <person name="Yandava C."/>
            <person name="Wortman J."/>
            <person name="Nusbaum C."/>
            <person name="Birren B."/>
        </authorList>
    </citation>
    <scope>NUCLEOTIDE SEQUENCE</scope>
    <source>
        <strain evidence="2">ATCC 64411</strain>
    </source>
</reference>
<organism evidence="3 4">
    <name type="scientific">Magnaporthiopsis poae (strain ATCC 64411 / 73-15)</name>
    <name type="common">Kentucky bluegrass fungus</name>
    <name type="synonym">Magnaporthe poae</name>
    <dbReference type="NCBI Taxonomy" id="644358"/>
    <lineage>
        <taxon>Eukaryota</taxon>
        <taxon>Fungi</taxon>
        <taxon>Dikarya</taxon>
        <taxon>Ascomycota</taxon>
        <taxon>Pezizomycotina</taxon>
        <taxon>Sordariomycetes</taxon>
        <taxon>Sordariomycetidae</taxon>
        <taxon>Magnaporthales</taxon>
        <taxon>Magnaporthaceae</taxon>
        <taxon>Magnaporthiopsis</taxon>
    </lineage>
</organism>
<dbReference type="OrthoDB" id="2942798at2759"/>
<accession>A0A0C4E444</accession>
<dbReference type="eggNOG" id="ENOG502SY0D">
    <property type="taxonomic scope" value="Eukaryota"/>
</dbReference>
<keyword evidence="4" id="KW-1185">Reference proteome</keyword>
<sequence>MRPPPERSVPATWSEGLEARWPEWFLPDRIVMKREKPNWEEEFDNEVDIYGLLTPLGGRVVPKLYRQIEYPDTDDVRRRALIMSDIGGVALGEPEVGSLPLDRVEEMVNSAFRSIVHAGVVHCDSKLDNIHVVGDKIMLTDFDSSMRVPEDRDPEFCVCSAVDHALRQYISFHNRFPNGTPFGILPGDRRPRHRPPKQRKETT</sequence>
<reference evidence="2" key="1">
    <citation type="submission" date="2010-05" db="EMBL/GenBank/DDBJ databases">
        <title>The Genome Sequence of Magnaporthe poae strain ATCC 64411.</title>
        <authorList>
            <consortium name="The Broad Institute Genome Sequencing Platform"/>
            <consortium name="Broad Institute Genome Sequencing Center for Infectious Disease"/>
            <person name="Ma L.-J."/>
            <person name="Dead R."/>
            <person name="Young S."/>
            <person name="Zeng Q."/>
            <person name="Koehrsen M."/>
            <person name="Alvarado L."/>
            <person name="Berlin A."/>
            <person name="Chapman S.B."/>
            <person name="Chen Z."/>
            <person name="Freedman E."/>
            <person name="Gellesch M."/>
            <person name="Goldberg J."/>
            <person name="Griggs A."/>
            <person name="Gujja S."/>
            <person name="Heilman E.R."/>
            <person name="Heiman D."/>
            <person name="Hepburn T."/>
            <person name="Howarth C."/>
            <person name="Jen D."/>
            <person name="Larson L."/>
            <person name="Mehta T."/>
            <person name="Neiman D."/>
            <person name="Pearson M."/>
            <person name="Roberts A."/>
            <person name="Saif S."/>
            <person name="Shea T."/>
            <person name="Shenoy N."/>
            <person name="Sisk P."/>
            <person name="Stolte C."/>
            <person name="Sykes S."/>
            <person name="Walk T."/>
            <person name="White J."/>
            <person name="Yandava C."/>
            <person name="Haas B."/>
            <person name="Nusbaum C."/>
            <person name="Birren B."/>
        </authorList>
    </citation>
    <scope>NUCLEOTIDE SEQUENCE</scope>
    <source>
        <strain evidence="2">ATCC 64411</strain>
    </source>
</reference>
<reference evidence="3" key="5">
    <citation type="submission" date="2015-06" db="UniProtKB">
        <authorList>
            <consortium name="EnsemblFungi"/>
        </authorList>
    </citation>
    <scope>IDENTIFICATION</scope>
    <source>
        <strain evidence="3">ATCC 64411</strain>
    </source>
</reference>
<dbReference type="Proteomes" id="UP000011715">
    <property type="component" value="Unassembled WGS sequence"/>
</dbReference>
<feature type="region of interest" description="Disordered" evidence="1">
    <location>
        <begin position="181"/>
        <end position="203"/>
    </location>
</feature>
<dbReference type="InterPro" id="IPR011009">
    <property type="entry name" value="Kinase-like_dom_sf"/>
</dbReference>
<dbReference type="EMBL" id="ADBL01001748">
    <property type="status" value="NOT_ANNOTATED_CDS"/>
    <property type="molecule type" value="Genomic_DNA"/>
</dbReference>
<protein>
    <recommendedName>
        <fullName evidence="5">Protein kinase domain-containing protein</fullName>
    </recommendedName>
</protein>
<evidence type="ECO:0000256" key="1">
    <source>
        <dbReference type="SAM" id="MobiDB-lite"/>
    </source>
</evidence>
<evidence type="ECO:0000313" key="4">
    <source>
        <dbReference type="Proteomes" id="UP000011715"/>
    </source>
</evidence>
<name>A0A0C4E444_MAGP6</name>
<dbReference type="EnsemblFungi" id="MAPG_07232T0">
    <property type="protein sequence ID" value="MAPG_07232T0"/>
    <property type="gene ID" value="MAPG_07232"/>
</dbReference>
<dbReference type="EMBL" id="GL876971">
    <property type="protein sequence ID" value="KLU88245.1"/>
    <property type="molecule type" value="Genomic_DNA"/>
</dbReference>
<dbReference type="SUPFAM" id="SSF56112">
    <property type="entry name" value="Protein kinase-like (PK-like)"/>
    <property type="match status" value="1"/>
</dbReference>
<dbReference type="OMA" id="QFYLPGR"/>
<reference evidence="4" key="2">
    <citation type="submission" date="2010-05" db="EMBL/GenBank/DDBJ databases">
        <title>The genome sequence of Magnaporthe poae strain ATCC 64411.</title>
        <authorList>
            <person name="Ma L.-J."/>
            <person name="Dead R."/>
            <person name="Young S."/>
            <person name="Zeng Q."/>
            <person name="Koehrsen M."/>
            <person name="Alvarado L."/>
            <person name="Berlin A."/>
            <person name="Chapman S.B."/>
            <person name="Chen Z."/>
            <person name="Freedman E."/>
            <person name="Gellesch M."/>
            <person name="Goldberg J."/>
            <person name="Griggs A."/>
            <person name="Gujja S."/>
            <person name="Heilman E.R."/>
            <person name="Heiman D."/>
            <person name="Hepburn T."/>
            <person name="Howarth C."/>
            <person name="Jen D."/>
            <person name="Larson L."/>
            <person name="Mehta T."/>
            <person name="Neiman D."/>
            <person name="Pearson M."/>
            <person name="Roberts A."/>
            <person name="Saif S."/>
            <person name="Shea T."/>
            <person name="Shenoy N."/>
            <person name="Sisk P."/>
            <person name="Stolte C."/>
            <person name="Sykes S."/>
            <person name="Walk T."/>
            <person name="White J."/>
            <person name="Yandava C."/>
            <person name="Haas B."/>
            <person name="Nusbaum C."/>
            <person name="Birren B."/>
        </authorList>
    </citation>
    <scope>NUCLEOTIDE SEQUENCE [LARGE SCALE GENOMIC DNA]</scope>
    <source>
        <strain evidence="4">ATCC 64411 / 73-15</strain>
    </source>
</reference>
<dbReference type="AlphaFoldDB" id="A0A0C4E444"/>
<evidence type="ECO:0000313" key="3">
    <source>
        <dbReference type="EnsemblFungi" id="MAPG_07232T0"/>
    </source>
</evidence>
<gene>
    <name evidence="2" type="ORF">MAPG_07232</name>
</gene>
<evidence type="ECO:0000313" key="2">
    <source>
        <dbReference type="EMBL" id="KLU88245.1"/>
    </source>
</evidence>
<evidence type="ECO:0008006" key="5">
    <source>
        <dbReference type="Google" id="ProtNLM"/>
    </source>
</evidence>
<dbReference type="VEuPathDB" id="FungiDB:MAPG_07232"/>
<proteinExistence type="predicted"/>